<reference evidence="2 3" key="1">
    <citation type="submission" date="2020-08" db="EMBL/GenBank/DDBJ databases">
        <title>A Genomic Blueprint of the Chicken Gut Microbiome.</title>
        <authorList>
            <person name="Gilroy R."/>
            <person name="Ravi A."/>
            <person name="Getino M."/>
            <person name="Pursley I."/>
            <person name="Horton D.L."/>
            <person name="Alikhan N.-F."/>
            <person name="Baker D."/>
            <person name="Gharbi K."/>
            <person name="Hall N."/>
            <person name="Watson M."/>
            <person name="Adriaenssens E.M."/>
            <person name="Foster-Nyarko E."/>
            <person name="Jarju S."/>
            <person name="Secka A."/>
            <person name="Antonio M."/>
            <person name="Oren A."/>
            <person name="Chaudhuri R."/>
            <person name="La Ragione R.M."/>
            <person name="Hildebrand F."/>
            <person name="Pallen M.J."/>
        </authorList>
    </citation>
    <scope>NUCLEOTIDE SEQUENCE [LARGE SCALE GENOMIC DNA]</scope>
    <source>
        <strain evidence="2 3">Sa3CUN1</strain>
    </source>
</reference>
<protein>
    <submittedName>
        <fullName evidence="2">Cell wall-binding repeat-containing protein</fullName>
    </submittedName>
</protein>
<dbReference type="Pfam" id="PF02585">
    <property type="entry name" value="PIG-L"/>
    <property type="match status" value="1"/>
</dbReference>
<name>A0ABR8Q6T3_9CLOT</name>
<dbReference type="RefSeq" id="WP_191750890.1">
    <property type="nucleotide sequence ID" value="NZ_JACSQZ010000062.1"/>
</dbReference>
<dbReference type="SUPFAM" id="SSF102588">
    <property type="entry name" value="LmbE-like"/>
    <property type="match status" value="1"/>
</dbReference>
<evidence type="ECO:0000313" key="2">
    <source>
        <dbReference type="EMBL" id="MBD7916143.1"/>
    </source>
</evidence>
<dbReference type="PANTHER" id="PTHR30032">
    <property type="entry name" value="N-ACETYLMURAMOYL-L-ALANINE AMIDASE-RELATED"/>
    <property type="match status" value="1"/>
</dbReference>
<keyword evidence="1" id="KW-0732">Signal</keyword>
<dbReference type="EMBL" id="JACSQZ010000062">
    <property type="protein sequence ID" value="MBD7916143.1"/>
    <property type="molecule type" value="Genomic_DNA"/>
</dbReference>
<proteinExistence type="predicted"/>
<evidence type="ECO:0000256" key="1">
    <source>
        <dbReference type="SAM" id="SignalP"/>
    </source>
</evidence>
<dbReference type="Gene3D" id="3.40.50.12090">
    <property type="match status" value="2"/>
</dbReference>
<feature type="signal peptide" evidence="1">
    <location>
        <begin position="1"/>
        <end position="23"/>
    </location>
</feature>
<dbReference type="PANTHER" id="PTHR30032:SF8">
    <property type="entry name" value="GERMINATION-SPECIFIC N-ACETYLMURAMOYL-L-ALANINE AMIDASE"/>
    <property type="match status" value="1"/>
</dbReference>
<dbReference type="Pfam" id="PF04122">
    <property type="entry name" value="CW_binding_2"/>
    <property type="match status" value="3"/>
</dbReference>
<keyword evidence="3" id="KW-1185">Reference proteome</keyword>
<dbReference type="InterPro" id="IPR051922">
    <property type="entry name" value="Bact_Sporulation_Assoc"/>
</dbReference>
<evidence type="ECO:0000313" key="3">
    <source>
        <dbReference type="Proteomes" id="UP000640335"/>
    </source>
</evidence>
<accession>A0ABR8Q6T3</accession>
<sequence>MKRKFIKTLILSFLIFQSLTFSAKALSVDYLAGIDRYETAALIADKISYSTAILVNGYSLVDGLSASGLSGTLNAPILLTEKDSIPNVTLNKIQNADTVYLIGGEHVISKNIETQLINMGKNIKRLSGSDRYITSFMVADEINNLKGINEIYYVNGLTGEADAMSIAPVAAKNANPIILTNGKETSYRKSVKAYSIGGTSVLGTYFDSFSERLGGQNRFETNKLIIDKFFQDKSHVYLSKSEELIDALTSSALKEPVVLVDNYSNKSVIASTKSFTVLGNIDQTAVNKAKSYVYSDTVVFYSQHQDDETLFAGSAIVDAIKSVGKENVYIVLISDGDETGVFEDERYQNLTLSQKATLRNNEFIAATTQLGVPKENLLFLNLPEKQIDKELVGNTILSFEQKYKNVTHVTHTYKYDSHPQHLKMGEILYNLYNKGLIKDCRFFAKKEFMPSNINQKLLIEGVSDDAEERQKILNACYEYKLDNKDMIREGIGYKSVQSLFDNLTSDPLNTSYLHEPGI</sequence>
<dbReference type="Proteomes" id="UP000640335">
    <property type="component" value="Unassembled WGS sequence"/>
</dbReference>
<dbReference type="Gene3D" id="3.40.50.10320">
    <property type="entry name" value="LmbE-like"/>
    <property type="match status" value="1"/>
</dbReference>
<dbReference type="InterPro" id="IPR024078">
    <property type="entry name" value="LmbE-like_dom_sf"/>
</dbReference>
<dbReference type="InterPro" id="IPR007253">
    <property type="entry name" value="Cell_wall-bd_2"/>
</dbReference>
<organism evidence="2 3">
    <name type="scientific">Clostridium gallinarum</name>
    <dbReference type="NCBI Taxonomy" id="2762246"/>
    <lineage>
        <taxon>Bacteria</taxon>
        <taxon>Bacillati</taxon>
        <taxon>Bacillota</taxon>
        <taxon>Clostridia</taxon>
        <taxon>Eubacteriales</taxon>
        <taxon>Clostridiaceae</taxon>
        <taxon>Clostridium</taxon>
    </lineage>
</organism>
<gene>
    <name evidence="2" type="ORF">H9660_13405</name>
</gene>
<feature type="chain" id="PRO_5045996345" evidence="1">
    <location>
        <begin position="24"/>
        <end position="518"/>
    </location>
</feature>
<dbReference type="InterPro" id="IPR003737">
    <property type="entry name" value="GlcNAc_PI_deacetylase-related"/>
</dbReference>
<comment type="caution">
    <text evidence="2">The sequence shown here is derived from an EMBL/GenBank/DDBJ whole genome shotgun (WGS) entry which is preliminary data.</text>
</comment>